<dbReference type="EMBL" id="CP097636">
    <property type="protein sequence ID" value="URI08946.1"/>
    <property type="molecule type" value="Genomic_DNA"/>
</dbReference>
<protein>
    <submittedName>
        <fullName evidence="1">Uncharacterized protein</fullName>
    </submittedName>
</protein>
<dbReference type="RefSeq" id="WP_250197164.1">
    <property type="nucleotide sequence ID" value="NZ_CP097636.1"/>
</dbReference>
<keyword evidence="2" id="KW-1185">Reference proteome</keyword>
<organism evidence="1 2">
    <name type="scientific">Aquincola tertiaricarbonis</name>
    <dbReference type="NCBI Taxonomy" id="391953"/>
    <lineage>
        <taxon>Bacteria</taxon>
        <taxon>Pseudomonadati</taxon>
        <taxon>Pseudomonadota</taxon>
        <taxon>Betaproteobacteria</taxon>
        <taxon>Burkholderiales</taxon>
        <taxon>Sphaerotilaceae</taxon>
        <taxon>Aquincola</taxon>
    </lineage>
</organism>
<gene>
    <name evidence="1" type="ORF">MW290_25595</name>
</gene>
<proteinExistence type="predicted"/>
<reference evidence="1" key="1">
    <citation type="submission" date="2022-05" db="EMBL/GenBank/DDBJ databases">
        <title>An RpoN-dependent PEP-CTERM gene is involved in floc formation of an Aquincola tertiaricarbonis strain.</title>
        <authorList>
            <person name="Qiu D."/>
            <person name="Xia M."/>
        </authorList>
    </citation>
    <scope>NUCLEOTIDE SEQUENCE</scope>
    <source>
        <strain evidence="1">RN12</strain>
    </source>
</reference>
<sequence length="98" mass="11404">MSDRRALTSKELDRFEYRMGLFKRRGLSSDEAETLADKLASRDIDCDDRRVCLECKHIQRDGKCFAAQQGRLHNAPTYYTPVRTMLQRCEGFAWQTPA</sequence>
<evidence type="ECO:0000313" key="2">
    <source>
        <dbReference type="Proteomes" id="UP001056201"/>
    </source>
</evidence>
<dbReference type="Proteomes" id="UP001056201">
    <property type="component" value="Chromosome 2"/>
</dbReference>
<evidence type="ECO:0000313" key="1">
    <source>
        <dbReference type="EMBL" id="URI08946.1"/>
    </source>
</evidence>
<accession>A0ABY4SD31</accession>
<name>A0ABY4SD31_AQUTE</name>